<feature type="transmembrane region" description="Helical" evidence="13">
    <location>
        <begin position="6"/>
        <end position="27"/>
    </location>
</feature>
<evidence type="ECO:0000256" key="12">
    <source>
        <dbReference type="ARBA" id="ARBA00023136"/>
    </source>
</evidence>
<dbReference type="SUPFAM" id="SSF55874">
    <property type="entry name" value="ATPase domain of HSP90 chaperone/DNA topoisomerase II/histidine kinase"/>
    <property type="match status" value="1"/>
</dbReference>
<keyword evidence="8" id="KW-0547">Nucleotide-binding</keyword>
<comment type="subcellular location">
    <subcellularLocation>
        <location evidence="2">Cell membrane</location>
        <topology evidence="2">Multi-pass membrane protein</topology>
    </subcellularLocation>
</comment>
<dbReference type="CDD" id="cd12915">
    <property type="entry name" value="PDC2_DGC_like"/>
    <property type="match status" value="1"/>
</dbReference>
<evidence type="ECO:0000256" key="9">
    <source>
        <dbReference type="ARBA" id="ARBA00022777"/>
    </source>
</evidence>
<proteinExistence type="predicted"/>
<dbReference type="Pfam" id="PF02518">
    <property type="entry name" value="HATPase_c"/>
    <property type="match status" value="1"/>
</dbReference>
<evidence type="ECO:0000256" key="6">
    <source>
        <dbReference type="ARBA" id="ARBA00022679"/>
    </source>
</evidence>
<evidence type="ECO:0000256" key="2">
    <source>
        <dbReference type="ARBA" id="ARBA00004651"/>
    </source>
</evidence>
<reference evidence="15" key="1">
    <citation type="submission" date="2020-12" db="EMBL/GenBank/DDBJ databases">
        <title>Devosia sp. MSA67 isolated from Mo River.</title>
        <authorList>
            <person name="Ma F."/>
            <person name="Zi Z."/>
        </authorList>
    </citation>
    <scope>NUCLEOTIDE SEQUENCE</scope>
    <source>
        <strain evidence="15">MSA67</strain>
    </source>
</reference>
<evidence type="ECO:0000313" key="15">
    <source>
        <dbReference type="EMBL" id="MBJ3785584.1"/>
    </source>
</evidence>
<keyword evidence="6" id="KW-0808">Transferase</keyword>
<evidence type="ECO:0000256" key="7">
    <source>
        <dbReference type="ARBA" id="ARBA00022692"/>
    </source>
</evidence>
<evidence type="ECO:0000256" key="3">
    <source>
        <dbReference type="ARBA" id="ARBA00012438"/>
    </source>
</evidence>
<evidence type="ECO:0000256" key="11">
    <source>
        <dbReference type="ARBA" id="ARBA00022989"/>
    </source>
</evidence>
<dbReference type="Gene3D" id="3.30.565.10">
    <property type="entry name" value="Histidine kinase-like ATPase, C-terminal domain"/>
    <property type="match status" value="1"/>
</dbReference>
<dbReference type="EMBL" id="JAEKMH010000002">
    <property type="protein sequence ID" value="MBJ3785584.1"/>
    <property type="molecule type" value="Genomic_DNA"/>
</dbReference>
<dbReference type="AlphaFoldDB" id="A0A934MRM8"/>
<dbReference type="PANTHER" id="PTHR41523">
    <property type="entry name" value="TWO-COMPONENT SYSTEM SENSOR PROTEIN"/>
    <property type="match status" value="1"/>
</dbReference>
<evidence type="ECO:0000259" key="14">
    <source>
        <dbReference type="PROSITE" id="PS50109"/>
    </source>
</evidence>
<dbReference type="InterPro" id="IPR003594">
    <property type="entry name" value="HATPase_dom"/>
</dbReference>
<evidence type="ECO:0000256" key="8">
    <source>
        <dbReference type="ARBA" id="ARBA00022741"/>
    </source>
</evidence>
<evidence type="ECO:0000256" key="1">
    <source>
        <dbReference type="ARBA" id="ARBA00000085"/>
    </source>
</evidence>
<dbReference type="EC" id="2.7.13.3" evidence="3"/>
<protein>
    <recommendedName>
        <fullName evidence="3">histidine kinase</fullName>
        <ecNumber evidence="3">2.7.13.3</ecNumber>
    </recommendedName>
</protein>
<accession>A0A934MRM8</accession>
<keyword evidence="11 13" id="KW-1133">Transmembrane helix</keyword>
<dbReference type="InterPro" id="IPR033479">
    <property type="entry name" value="dCache_1"/>
</dbReference>
<gene>
    <name evidence="15" type="ORF">JEQ47_12715</name>
</gene>
<dbReference type="GO" id="GO:0004673">
    <property type="term" value="F:protein histidine kinase activity"/>
    <property type="evidence" value="ECO:0007669"/>
    <property type="project" value="UniProtKB-EC"/>
</dbReference>
<evidence type="ECO:0000256" key="10">
    <source>
        <dbReference type="ARBA" id="ARBA00022840"/>
    </source>
</evidence>
<dbReference type="PROSITE" id="PS50109">
    <property type="entry name" value="HIS_KIN"/>
    <property type="match status" value="1"/>
</dbReference>
<comment type="caution">
    <text evidence="15">The sequence shown here is derived from an EMBL/GenBank/DDBJ whole genome shotgun (WGS) entry which is preliminary data.</text>
</comment>
<evidence type="ECO:0000256" key="5">
    <source>
        <dbReference type="ARBA" id="ARBA00022553"/>
    </source>
</evidence>
<keyword evidence="4" id="KW-1003">Cell membrane</keyword>
<keyword evidence="12 13" id="KW-0472">Membrane</keyword>
<sequence length="508" mass="54715">MRAATVAVAILSICVAAFACVFAYFVFQAIGQTRTRLEERSQAAAQVVATNAGWVAQVANQTLRRVDAALGPTLSNDSEVLQAAVEGLPGNIDVYIIDADAHTLFSTVPGSAAVNVADREYFTALRDGASSYTSGLLVSRLTSEPIFVFSRRVNRQGDFAGAIMVSFSASLLQSFLSSLDLEDGSTVSLVRRDGALMARAPAVGEPVDLSQHPLITQHLPAAEAGTYFSDVSPVDGISRVVSYRAVPGTEILALASIATNETWNSLRAAIISVLIIAAPILLGLVGGCIWILRLLRRDARRRAELEAANETNVLLFREIHHRVKNNLQSVQSLVRMQDIPAGAKADLQSRLSAMAAMHQHIYQHDRYEDIDAHDLVQVVVDEVIHAYGVDVRVVYDLDHVPVDRDHATPLSLLLSELVTNALKYAFNDGRRGIITVTLRDKGGGRAQLTVSDNGPGMGEPADTSASMGLRLVRGVVSQMGGTYRFRSEEGTHFEADLALAVAGHPTRQ</sequence>
<dbReference type="Proteomes" id="UP000602124">
    <property type="component" value="Unassembled WGS sequence"/>
</dbReference>
<name>A0A934MRM8_9HYPH</name>
<keyword evidence="7 13" id="KW-0812">Transmembrane</keyword>
<feature type="transmembrane region" description="Helical" evidence="13">
    <location>
        <begin position="269"/>
        <end position="292"/>
    </location>
</feature>
<dbReference type="PANTHER" id="PTHR41523:SF8">
    <property type="entry name" value="ETHYLENE RESPONSE SENSOR PROTEIN"/>
    <property type="match status" value="1"/>
</dbReference>
<dbReference type="GO" id="GO:0005524">
    <property type="term" value="F:ATP binding"/>
    <property type="evidence" value="ECO:0007669"/>
    <property type="project" value="UniProtKB-KW"/>
</dbReference>
<dbReference type="SMART" id="SM00387">
    <property type="entry name" value="HATPase_c"/>
    <property type="match status" value="1"/>
</dbReference>
<dbReference type="Pfam" id="PF02743">
    <property type="entry name" value="dCache_1"/>
    <property type="match status" value="1"/>
</dbReference>
<keyword evidence="10" id="KW-0067">ATP-binding</keyword>
<dbReference type="GO" id="GO:0005886">
    <property type="term" value="C:plasma membrane"/>
    <property type="evidence" value="ECO:0007669"/>
    <property type="project" value="UniProtKB-SubCell"/>
</dbReference>
<dbReference type="InterPro" id="IPR011495">
    <property type="entry name" value="Sig_transdc_His_kin_sub2_dim/P"/>
</dbReference>
<evidence type="ECO:0000256" key="13">
    <source>
        <dbReference type="SAM" id="Phobius"/>
    </source>
</evidence>
<dbReference type="InterPro" id="IPR036890">
    <property type="entry name" value="HATPase_C_sf"/>
</dbReference>
<dbReference type="RefSeq" id="WP_198876752.1">
    <property type="nucleotide sequence ID" value="NZ_JAEKMH010000002.1"/>
</dbReference>
<feature type="transmembrane region" description="Helical" evidence="13">
    <location>
        <begin position="159"/>
        <end position="176"/>
    </location>
</feature>
<keyword evidence="16" id="KW-1185">Reference proteome</keyword>
<feature type="domain" description="Histidine kinase" evidence="14">
    <location>
        <begin position="318"/>
        <end position="501"/>
    </location>
</feature>
<organism evidence="15 16">
    <name type="scientific">Devosia sediminis</name>
    <dbReference type="NCBI Taxonomy" id="2798801"/>
    <lineage>
        <taxon>Bacteria</taxon>
        <taxon>Pseudomonadati</taxon>
        <taxon>Pseudomonadota</taxon>
        <taxon>Alphaproteobacteria</taxon>
        <taxon>Hyphomicrobiales</taxon>
        <taxon>Devosiaceae</taxon>
        <taxon>Devosia</taxon>
    </lineage>
</organism>
<dbReference type="PROSITE" id="PS51257">
    <property type="entry name" value="PROKAR_LIPOPROTEIN"/>
    <property type="match status" value="1"/>
</dbReference>
<evidence type="ECO:0000256" key="4">
    <source>
        <dbReference type="ARBA" id="ARBA00022475"/>
    </source>
</evidence>
<dbReference type="InterPro" id="IPR005467">
    <property type="entry name" value="His_kinase_dom"/>
</dbReference>
<keyword evidence="9" id="KW-0418">Kinase</keyword>
<keyword evidence="5" id="KW-0597">Phosphoprotein</keyword>
<dbReference type="Pfam" id="PF07568">
    <property type="entry name" value="HisKA_2"/>
    <property type="match status" value="1"/>
</dbReference>
<dbReference type="Gene3D" id="3.30.450.20">
    <property type="entry name" value="PAS domain"/>
    <property type="match status" value="3"/>
</dbReference>
<comment type="catalytic activity">
    <reaction evidence="1">
        <text>ATP + protein L-histidine = ADP + protein N-phospho-L-histidine.</text>
        <dbReference type="EC" id="2.7.13.3"/>
    </reaction>
</comment>
<evidence type="ECO:0000313" key="16">
    <source>
        <dbReference type="Proteomes" id="UP000602124"/>
    </source>
</evidence>
<dbReference type="CDD" id="cd12914">
    <property type="entry name" value="PDC1_DGC_like"/>
    <property type="match status" value="1"/>
</dbReference>